<dbReference type="Pfam" id="PF07732">
    <property type="entry name" value="Cu-oxidase_3"/>
    <property type="match status" value="1"/>
</dbReference>
<evidence type="ECO:0000256" key="4">
    <source>
        <dbReference type="ARBA" id="ARBA00023008"/>
    </source>
</evidence>
<dbReference type="EMBL" id="OU893342">
    <property type="protein sequence ID" value="CAG9783902.1"/>
    <property type="molecule type" value="Genomic_DNA"/>
</dbReference>
<dbReference type="PANTHER" id="PTHR11709:SF394">
    <property type="entry name" value="FI03373P-RELATED"/>
    <property type="match status" value="1"/>
</dbReference>
<dbReference type="InterPro" id="IPR045087">
    <property type="entry name" value="Cu-oxidase_fam"/>
</dbReference>
<dbReference type="CDD" id="cd13858">
    <property type="entry name" value="CuRO_1_tcLCC2_insect_like"/>
    <property type="match status" value="1"/>
</dbReference>
<dbReference type="PANTHER" id="PTHR11709">
    <property type="entry name" value="MULTI-COPPER OXIDASE"/>
    <property type="match status" value="1"/>
</dbReference>
<evidence type="ECO:0000256" key="1">
    <source>
        <dbReference type="ARBA" id="ARBA00010609"/>
    </source>
</evidence>
<reference evidence="6" key="2">
    <citation type="submission" date="2022-10" db="EMBL/GenBank/DDBJ databases">
        <authorList>
            <consortium name="ENA_rothamsted_submissions"/>
            <consortium name="culmorum"/>
            <person name="King R."/>
        </authorList>
    </citation>
    <scope>NUCLEOTIDE SEQUENCE</scope>
</reference>
<dbReference type="GO" id="GO:0006826">
    <property type="term" value="P:iron ion transport"/>
    <property type="evidence" value="ECO:0007669"/>
    <property type="project" value="TreeGrafter"/>
</dbReference>
<dbReference type="GO" id="GO:0005886">
    <property type="term" value="C:plasma membrane"/>
    <property type="evidence" value="ECO:0007669"/>
    <property type="project" value="TreeGrafter"/>
</dbReference>
<keyword evidence="3" id="KW-0560">Oxidoreductase</keyword>
<dbReference type="OrthoDB" id="2121828at2759"/>
<accession>A0A9N9W877</accession>
<protein>
    <recommendedName>
        <fullName evidence="5">Plastocyanin-like domain-containing protein</fullName>
    </recommendedName>
</protein>
<evidence type="ECO:0000259" key="5">
    <source>
        <dbReference type="Pfam" id="PF07732"/>
    </source>
</evidence>
<feature type="domain" description="Plastocyanin-like" evidence="5">
    <location>
        <begin position="2"/>
        <end position="103"/>
    </location>
</feature>
<dbReference type="InterPro" id="IPR008972">
    <property type="entry name" value="Cupredoxin"/>
</dbReference>
<dbReference type="Gene3D" id="2.60.40.420">
    <property type="entry name" value="Cupredoxins - blue copper proteins"/>
    <property type="match status" value="1"/>
</dbReference>
<dbReference type="GO" id="GO:0016491">
    <property type="term" value="F:oxidoreductase activity"/>
    <property type="evidence" value="ECO:0007669"/>
    <property type="project" value="UniProtKB-KW"/>
</dbReference>
<keyword evidence="4" id="KW-0186">Copper</keyword>
<sequence>MVIAINDMVPGPPINVCVNDVIVVEVRNKIPDQDVTIHWHGISQKGTPHMDGVPMVTQCPIAYGTSYKYAFIASSPGTFFYHADSVSHQSDGVYGSLIVNQPQPQEVHAALYDYDRSVENTFVIGAQFPALLSANLEDVAQLPPNSLVINGDDENFKYVL</sequence>
<keyword evidence="7" id="KW-1185">Reference proteome</keyword>
<comment type="similarity">
    <text evidence="1">Belongs to the multicopper oxidase family.</text>
</comment>
<evidence type="ECO:0000313" key="6">
    <source>
        <dbReference type="EMBL" id="CAG9783902.1"/>
    </source>
</evidence>
<dbReference type="AlphaFoldDB" id="A0A9N9W877"/>
<dbReference type="InterPro" id="IPR011707">
    <property type="entry name" value="Cu-oxidase-like_N"/>
</dbReference>
<dbReference type="GO" id="GO:0005507">
    <property type="term" value="F:copper ion binding"/>
    <property type="evidence" value="ECO:0007669"/>
    <property type="project" value="InterPro"/>
</dbReference>
<dbReference type="SUPFAM" id="SSF49503">
    <property type="entry name" value="Cupredoxins"/>
    <property type="match status" value="1"/>
</dbReference>
<name>A0A9N9W877_9NEOP</name>
<evidence type="ECO:0000256" key="2">
    <source>
        <dbReference type="ARBA" id="ARBA00022723"/>
    </source>
</evidence>
<evidence type="ECO:0000313" key="7">
    <source>
        <dbReference type="Proteomes" id="UP001153714"/>
    </source>
</evidence>
<reference evidence="6" key="1">
    <citation type="submission" date="2021-12" db="EMBL/GenBank/DDBJ databases">
        <authorList>
            <person name="King R."/>
        </authorList>
    </citation>
    <scope>NUCLEOTIDE SEQUENCE</scope>
</reference>
<gene>
    <name evidence="6" type="ORF">DIATSA_LOCUS2037</name>
</gene>
<organism evidence="6 7">
    <name type="scientific">Diatraea saccharalis</name>
    <name type="common">sugarcane borer</name>
    <dbReference type="NCBI Taxonomy" id="40085"/>
    <lineage>
        <taxon>Eukaryota</taxon>
        <taxon>Metazoa</taxon>
        <taxon>Ecdysozoa</taxon>
        <taxon>Arthropoda</taxon>
        <taxon>Hexapoda</taxon>
        <taxon>Insecta</taxon>
        <taxon>Pterygota</taxon>
        <taxon>Neoptera</taxon>
        <taxon>Endopterygota</taxon>
        <taxon>Lepidoptera</taxon>
        <taxon>Glossata</taxon>
        <taxon>Ditrysia</taxon>
        <taxon>Pyraloidea</taxon>
        <taxon>Crambidae</taxon>
        <taxon>Crambinae</taxon>
        <taxon>Diatraea</taxon>
    </lineage>
</organism>
<evidence type="ECO:0000256" key="3">
    <source>
        <dbReference type="ARBA" id="ARBA00023002"/>
    </source>
</evidence>
<dbReference type="Proteomes" id="UP001153714">
    <property type="component" value="Chromosome 11"/>
</dbReference>
<proteinExistence type="inferred from homology"/>
<keyword evidence="2" id="KW-0479">Metal-binding</keyword>